<accession>A0ABD1ZJS4</accession>
<dbReference type="Proteomes" id="UP001605036">
    <property type="component" value="Unassembled WGS sequence"/>
</dbReference>
<dbReference type="EMBL" id="JBHFFA010000001">
    <property type="protein sequence ID" value="KAL2651704.1"/>
    <property type="molecule type" value="Genomic_DNA"/>
</dbReference>
<feature type="region of interest" description="Disordered" evidence="1">
    <location>
        <begin position="26"/>
        <end position="63"/>
    </location>
</feature>
<proteinExistence type="predicted"/>
<keyword evidence="3" id="KW-1185">Reference proteome</keyword>
<name>A0ABD1ZJS4_9MARC</name>
<comment type="caution">
    <text evidence="2">The sequence shown here is derived from an EMBL/GenBank/DDBJ whole genome shotgun (WGS) entry which is preliminary data.</text>
</comment>
<feature type="compositionally biased region" description="Basic residues" evidence="1">
    <location>
        <begin position="143"/>
        <end position="164"/>
    </location>
</feature>
<evidence type="ECO:0000256" key="1">
    <source>
        <dbReference type="SAM" id="MobiDB-lite"/>
    </source>
</evidence>
<evidence type="ECO:0000313" key="3">
    <source>
        <dbReference type="Proteomes" id="UP001605036"/>
    </source>
</evidence>
<dbReference type="AlphaFoldDB" id="A0ABD1ZJS4"/>
<reference evidence="2 3" key="1">
    <citation type="submission" date="2024-09" db="EMBL/GenBank/DDBJ databases">
        <title>Chromosome-scale assembly of Riccia fluitans.</title>
        <authorList>
            <person name="Paukszto L."/>
            <person name="Sawicki J."/>
            <person name="Karawczyk K."/>
            <person name="Piernik-Szablinska J."/>
            <person name="Szczecinska M."/>
            <person name="Mazdziarz M."/>
        </authorList>
    </citation>
    <scope>NUCLEOTIDE SEQUENCE [LARGE SCALE GENOMIC DNA]</scope>
    <source>
        <strain evidence="2">Rf_01</strain>
        <tissue evidence="2">Aerial parts of the thallus</tissue>
    </source>
</reference>
<sequence>MMMEFQKSQMQLFMDGISTLIDAKLARRDPTSQQSTGGGQRSQPVSTMPPEISGGFGGGLGLREDVVDTGVTRVKRPKVQLDKNFEPKDARDINEFNTAVQEAKAKKLANKLARDTFANIQCLDNDAEEEDEEEGRKKEDPKGKKKRKSPPPPKARWKRRSNKK</sequence>
<feature type="region of interest" description="Disordered" evidence="1">
    <location>
        <begin position="121"/>
        <end position="164"/>
    </location>
</feature>
<evidence type="ECO:0000313" key="2">
    <source>
        <dbReference type="EMBL" id="KAL2651704.1"/>
    </source>
</evidence>
<protein>
    <submittedName>
        <fullName evidence="2">Uncharacterized protein</fullName>
    </submittedName>
</protein>
<organism evidence="2 3">
    <name type="scientific">Riccia fluitans</name>
    <dbReference type="NCBI Taxonomy" id="41844"/>
    <lineage>
        <taxon>Eukaryota</taxon>
        <taxon>Viridiplantae</taxon>
        <taxon>Streptophyta</taxon>
        <taxon>Embryophyta</taxon>
        <taxon>Marchantiophyta</taxon>
        <taxon>Marchantiopsida</taxon>
        <taxon>Marchantiidae</taxon>
        <taxon>Marchantiales</taxon>
        <taxon>Ricciaceae</taxon>
        <taxon>Riccia</taxon>
    </lineage>
</organism>
<gene>
    <name evidence="2" type="ORF">R1flu_019832</name>
</gene>